<evidence type="ECO:0000313" key="2">
    <source>
        <dbReference type="Proteomes" id="UP000663828"/>
    </source>
</evidence>
<protein>
    <recommendedName>
        <fullName evidence="3">F-box domain-containing protein</fullName>
    </recommendedName>
</protein>
<keyword evidence="2" id="KW-1185">Reference proteome</keyword>
<dbReference type="Proteomes" id="UP000663828">
    <property type="component" value="Unassembled WGS sequence"/>
</dbReference>
<dbReference type="AlphaFoldDB" id="A0A814UTK1"/>
<reference evidence="1" key="1">
    <citation type="submission" date="2021-02" db="EMBL/GenBank/DDBJ databases">
        <authorList>
            <person name="Nowell W R."/>
        </authorList>
    </citation>
    <scope>NUCLEOTIDE SEQUENCE</scope>
</reference>
<evidence type="ECO:0008006" key="3">
    <source>
        <dbReference type="Google" id="ProtNLM"/>
    </source>
</evidence>
<name>A0A814UTK1_ADIRI</name>
<proteinExistence type="predicted"/>
<dbReference type="EMBL" id="CAJNOR010001655">
    <property type="protein sequence ID" value="CAF1178680.1"/>
    <property type="molecule type" value="Genomic_DNA"/>
</dbReference>
<comment type="caution">
    <text evidence="1">The sequence shown here is derived from an EMBL/GenBank/DDBJ whole genome shotgun (WGS) entry which is preliminary data.</text>
</comment>
<evidence type="ECO:0000313" key="1">
    <source>
        <dbReference type="EMBL" id="CAF1178680.1"/>
    </source>
</evidence>
<gene>
    <name evidence="1" type="ORF">XAT740_LOCUS22450</name>
</gene>
<accession>A0A814UTK1</accession>
<organism evidence="1 2">
    <name type="scientific">Adineta ricciae</name>
    <name type="common">Rotifer</name>
    <dbReference type="NCBI Taxonomy" id="249248"/>
    <lineage>
        <taxon>Eukaryota</taxon>
        <taxon>Metazoa</taxon>
        <taxon>Spiralia</taxon>
        <taxon>Gnathifera</taxon>
        <taxon>Rotifera</taxon>
        <taxon>Eurotatoria</taxon>
        <taxon>Bdelloidea</taxon>
        <taxon>Adinetida</taxon>
        <taxon>Adinetidae</taxon>
        <taxon>Adineta</taxon>
    </lineage>
</organism>
<sequence>MNDENSDESSNERTQLECFPVEIFYLIFEYLTGNEILQSFGDLNHHFGSLLKNLRLNTIDLSSHSRQEILNFFKTSYDFISCSTPSIKFSNHQSQPDSCSANIELVFSLLLDHHRLRYLCQTLQQIIFIRPIIDTKISLPNTLLQSFLIYSFEDKIIFRKSHYRNRIDCITICDINSLRLALADHGGMYNQILIDCHNPVLHTFLPFVRHLKISIHDYSRQWTYMSQFITNTLEEITVIIVDDRFEDYHGESFSTLFSSLSDTCRLHFYLKFKSSLVLRQTDADILVQSFRTEFYVQHRSNVLIYFCGGWLGNIHDDTVSIFTDPCCTSTFSWISQGEMIGTCLDYTNVNQLTLDFCNRIPTTPLSTSHLPNLKSLQLVHRAQSPLHRWLLPRHNLFEGTTTRIRHLHFLNAECLEYFLKKATLCHAFRHIRYLDITDTNVNCAILCRLLEEKQVIMNIYHLNIASSCPLRIKDIKSISKNCSTLQTLQFSMELLSSFIEQLNAIGEHILIHMRSHLHYVHVRFDAKPLTNSSVLPSEMQLSDWLGENQNRLSHLQAIELTRKELFVWL</sequence>